<dbReference type="InterPro" id="IPR011698">
    <property type="entry name" value="GATase_3"/>
</dbReference>
<dbReference type="InterPro" id="IPR027417">
    <property type="entry name" value="P-loop_NTPase"/>
</dbReference>
<accession>A0ABT0HSJ6</accession>
<comment type="similarity">
    <text evidence="8">Belongs to the CobB/CbiA family.</text>
</comment>
<evidence type="ECO:0000259" key="10">
    <source>
        <dbReference type="Pfam" id="PF07685"/>
    </source>
</evidence>
<keyword evidence="7 8" id="KW-0315">Glutamine amidotransferase</keyword>
<feature type="active site" description="Nucleophile" evidence="8">
    <location>
        <position position="331"/>
    </location>
</feature>
<dbReference type="EC" id="6.3.5.11" evidence="8"/>
<dbReference type="SUPFAM" id="SSF52317">
    <property type="entry name" value="Class I glutamine amidotransferase-like"/>
    <property type="match status" value="1"/>
</dbReference>
<dbReference type="Pfam" id="PF07685">
    <property type="entry name" value="GATase_3"/>
    <property type="match status" value="1"/>
</dbReference>
<dbReference type="Pfam" id="PF01656">
    <property type="entry name" value="CbiA"/>
    <property type="match status" value="1"/>
</dbReference>
<keyword evidence="4 8" id="KW-0547">Nucleotide-binding</keyword>
<keyword evidence="3 8" id="KW-0436">Ligase</keyword>
<comment type="function">
    <text evidence="8">Catalyzes the ATP-dependent amidation of the two carboxylate groups at positions a and c of cobyrinate, using either L-glutamine or ammonia as the nitrogen source.</text>
</comment>
<keyword evidence="5 8" id="KW-0067">ATP-binding</keyword>
<evidence type="ECO:0000256" key="6">
    <source>
        <dbReference type="ARBA" id="ARBA00022842"/>
    </source>
</evidence>
<dbReference type="HAMAP" id="MF_00027">
    <property type="entry name" value="CobB_CbiA"/>
    <property type="match status" value="1"/>
</dbReference>
<name>A0ABT0HSJ6_9BACT</name>
<dbReference type="Gene3D" id="3.40.50.880">
    <property type="match status" value="1"/>
</dbReference>
<sequence length="456" mass="50048">MERMPDLDEFSHFLLAAPSSGSGKTTLTLGLLRALSDRGLRVQPFKCGPDYIDPYHHRTAAGTASINLDLFMASPEHVTESYQRYASGANVAVTEGVMGLFDGSNRMQGSSAALAELLTIPVVLVVNAKAMAYSVAPLLYGFKNFYKGINLVGAIFNFVGSESHYRFLAEACTDVGVEALGYLPANPEFTIPSRHLGLHISTETDYERIIQTVADAIPKTIDVDRLLAITRAQRSERTTMSTAEPVSDRRISVARDEAFTFAYEQNLDVLARFGRVTFFSPLHDTSLPETDFLYLPGGYPELYAQTLGDNDTMRESIRAYCQSGGLTYAECGGLMYLGHHIEDKQGAVFPMVGALPLTTSMRTAKLTLGYRRVDWNGLALNGHEFHYSTLQESVSSDSLATITNAKGIPVETKLYRVSNTFASYVHLYWGNNPAFIHQLLSASLVDKNRATTALAD</sequence>
<evidence type="ECO:0000256" key="1">
    <source>
        <dbReference type="ARBA" id="ARBA00001946"/>
    </source>
</evidence>
<evidence type="ECO:0000256" key="8">
    <source>
        <dbReference type="HAMAP-Rule" id="MF_00027"/>
    </source>
</evidence>
<dbReference type="NCBIfam" id="NF002204">
    <property type="entry name" value="PRK01077.1"/>
    <property type="match status" value="1"/>
</dbReference>
<comment type="catalytic activity">
    <reaction evidence="8">
        <text>cob(II)yrinate + 2 L-glutamine + 2 ATP + 2 H2O = cob(II)yrinate a,c diamide + 2 L-glutamate + 2 ADP + 2 phosphate + 2 H(+)</text>
        <dbReference type="Rhea" id="RHEA:26289"/>
        <dbReference type="ChEBI" id="CHEBI:15377"/>
        <dbReference type="ChEBI" id="CHEBI:15378"/>
        <dbReference type="ChEBI" id="CHEBI:29985"/>
        <dbReference type="ChEBI" id="CHEBI:30616"/>
        <dbReference type="ChEBI" id="CHEBI:43474"/>
        <dbReference type="ChEBI" id="CHEBI:58359"/>
        <dbReference type="ChEBI" id="CHEBI:58537"/>
        <dbReference type="ChEBI" id="CHEBI:58894"/>
        <dbReference type="ChEBI" id="CHEBI:456216"/>
        <dbReference type="EC" id="6.3.5.11"/>
    </reaction>
</comment>
<dbReference type="InterPro" id="IPR029062">
    <property type="entry name" value="Class_I_gatase-like"/>
</dbReference>
<feature type="site" description="Increases nucleophilicity of active site Cys" evidence="8">
    <location>
        <position position="426"/>
    </location>
</feature>
<dbReference type="EMBL" id="JALPRF010000006">
    <property type="protein sequence ID" value="MCK8495117.1"/>
    <property type="molecule type" value="Genomic_DNA"/>
</dbReference>
<feature type="domain" description="CobB/CobQ-like glutamine amidotransferase" evidence="10">
    <location>
        <begin position="250"/>
        <end position="432"/>
    </location>
</feature>
<reference evidence="11 12" key="1">
    <citation type="submission" date="2022-04" db="EMBL/GenBank/DDBJ databases">
        <title>Spirosoma sp. strain RP8 genome sequencing and assembly.</title>
        <authorList>
            <person name="Jung Y."/>
        </authorList>
    </citation>
    <scope>NUCLEOTIDE SEQUENCE [LARGE SCALE GENOMIC DNA]</scope>
    <source>
        <strain evidence="11 12">RP8</strain>
    </source>
</reference>
<evidence type="ECO:0000256" key="5">
    <source>
        <dbReference type="ARBA" id="ARBA00022840"/>
    </source>
</evidence>
<dbReference type="CDD" id="cd03130">
    <property type="entry name" value="GATase1_CobB"/>
    <property type="match status" value="1"/>
</dbReference>
<dbReference type="NCBIfam" id="TIGR00379">
    <property type="entry name" value="cobB"/>
    <property type="match status" value="1"/>
</dbReference>
<evidence type="ECO:0000313" key="12">
    <source>
        <dbReference type="Proteomes" id="UP001202180"/>
    </source>
</evidence>
<dbReference type="InterPro" id="IPR004484">
    <property type="entry name" value="CbiA/CobB_synth"/>
</dbReference>
<proteinExistence type="inferred from homology"/>
<keyword evidence="12" id="KW-1185">Reference proteome</keyword>
<dbReference type="CDD" id="cd05388">
    <property type="entry name" value="CobB_N"/>
    <property type="match status" value="1"/>
</dbReference>
<comment type="caution">
    <text evidence="11">The sequence shown here is derived from an EMBL/GenBank/DDBJ whole genome shotgun (WGS) entry which is preliminary data.</text>
</comment>
<evidence type="ECO:0000256" key="3">
    <source>
        <dbReference type="ARBA" id="ARBA00022598"/>
    </source>
</evidence>
<protein>
    <recommendedName>
        <fullName evidence="8">Cobyrinate a,c-diamide synthase</fullName>
        <ecNumber evidence="8">6.3.5.11</ecNumber>
    </recommendedName>
    <alternativeName>
        <fullName evidence="8">Cobyrinic acid a,c-diamide synthetase</fullName>
    </alternativeName>
</protein>
<evidence type="ECO:0000256" key="4">
    <source>
        <dbReference type="ARBA" id="ARBA00022741"/>
    </source>
</evidence>
<dbReference type="SUPFAM" id="SSF52540">
    <property type="entry name" value="P-loop containing nucleoside triphosphate hydrolases"/>
    <property type="match status" value="1"/>
</dbReference>
<dbReference type="Gene3D" id="3.40.50.300">
    <property type="entry name" value="P-loop containing nucleotide triphosphate hydrolases"/>
    <property type="match status" value="1"/>
</dbReference>
<gene>
    <name evidence="8" type="primary">cbiA</name>
    <name evidence="11" type="ORF">M0L20_24810</name>
</gene>
<feature type="domain" description="CobQ/CobB/MinD/ParA nucleotide binding" evidence="9">
    <location>
        <begin position="15"/>
        <end position="195"/>
    </location>
</feature>
<comment type="pathway">
    <text evidence="8">Cofactor biosynthesis; adenosylcobalamin biosynthesis; cob(II)yrinate a,c-diamide from sirohydrochlorin (anaerobic route): step 10/10.</text>
</comment>
<comment type="domain">
    <text evidence="8">Comprises of two domains. The C-terminal domain contains the binding site for glutamine and catalyzes the hydrolysis of this substrate to glutamate and ammonia. The N-terminal domain is anticipated to bind ATP and cobyrinate and catalyzes the ultimate synthesis of the diamide product. The ammonia produced via the glutaminase domain is probably translocated to the adjacent domain via a molecular tunnel, where it reacts with an activated intermediate.</text>
</comment>
<dbReference type="PANTHER" id="PTHR43873:SF1">
    <property type="entry name" value="COBYRINATE A,C-DIAMIDE SYNTHASE"/>
    <property type="match status" value="1"/>
</dbReference>
<dbReference type="RefSeq" id="WP_248479795.1">
    <property type="nucleotide sequence ID" value="NZ_JALPRF010000006.1"/>
</dbReference>
<evidence type="ECO:0000259" key="9">
    <source>
        <dbReference type="Pfam" id="PF01656"/>
    </source>
</evidence>
<organism evidence="11 12">
    <name type="scientific">Spirosoma liriopis</name>
    <dbReference type="NCBI Taxonomy" id="2937440"/>
    <lineage>
        <taxon>Bacteria</taxon>
        <taxon>Pseudomonadati</taxon>
        <taxon>Bacteroidota</taxon>
        <taxon>Cytophagia</taxon>
        <taxon>Cytophagales</taxon>
        <taxon>Cytophagaceae</taxon>
        <taxon>Spirosoma</taxon>
    </lineage>
</organism>
<keyword evidence="2 8" id="KW-0169">Cobalamin biosynthesis</keyword>
<dbReference type="PANTHER" id="PTHR43873">
    <property type="entry name" value="COBYRINATE A,C-DIAMIDE SYNTHASE"/>
    <property type="match status" value="1"/>
</dbReference>
<evidence type="ECO:0000256" key="2">
    <source>
        <dbReference type="ARBA" id="ARBA00022573"/>
    </source>
</evidence>
<evidence type="ECO:0000256" key="7">
    <source>
        <dbReference type="ARBA" id="ARBA00022962"/>
    </source>
</evidence>
<comment type="miscellaneous">
    <text evidence="8">The a and c carboxylates of cobyrinate are activated for nucleophilic attack via formation of a phosphorylated intermediate by ATP. CbiA catalyzes first the amidation of the c-carboxylate, and then that of the a-carboxylate.</text>
</comment>
<comment type="cofactor">
    <cofactor evidence="1 8">
        <name>Mg(2+)</name>
        <dbReference type="ChEBI" id="CHEBI:18420"/>
    </cofactor>
</comment>
<evidence type="ECO:0000313" key="11">
    <source>
        <dbReference type="EMBL" id="MCK8495117.1"/>
    </source>
</evidence>
<dbReference type="InterPro" id="IPR002586">
    <property type="entry name" value="CobQ/CobB/MinD/ParA_Nub-bd_dom"/>
</dbReference>
<keyword evidence="6 8" id="KW-0460">Magnesium</keyword>
<dbReference type="PROSITE" id="PS51274">
    <property type="entry name" value="GATASE_COBBQ"/>
    <property type="match status" value="1"/>
</dbReference>
<dbReference type="Proteomes" id="UP001202180">
    <property type="component" value="Unassembled WGS sequence"/>
</dbReference>